<evidence type="ECO:0000313" key="3">
    <source>
        <dbReference type="Proteomes" id="UP000001955"/>
    </source>
</evidence>
<name>I2BAC6_SHIBC</name>
<dbReference type="PATRIC" id="fig|630626.3.peg.2314"/>
<accession>K6VUA9</accession>
<evidence type="ECO:0000313" key="2">
    <source>
        <dbReference type="EMBL" id="AFJ47480.1"/>
    </source>
</evidence>
<evidence type="ECO:0000256" key="1">
    <source>
        <dbReference type="SAM" id="SignalP"/>
    </source>
</evidence>
<organism evidence="2 3">
    <name type="scientific">Shimwellia blattae (strain ATCC 29907 / DSM 4481 / JCM 1650 / NBRC 105725 / CDC 9005-74)</name>
    <name type="common">Escherichia blattae</name>
    <dbReference type="NCBI Taxonomy" id="630626"/>
    <lineage>
        <taxon>Bacteria</taxon>
        <taxon>Pseudomonadati</taxon>
        <taxon>Pseudomonadota</taxon>
        <taxon>Gammaproteobacteria</taxon>
        <taxon>Enterobacterales</taxon>
        <taxon>Enterobacteriaceae</taxon>
        <taxon>Shimwellia</taxon>
    </lineage>
</organism>
<dbReference type="EMBL" id="CP001560">
    <property type="protein sequence ID" value="AFJ47480.1"/>
    <property type="molecule type" value="Genomic_DNA"/>
</dbReference>
<dbReference type="KEGG" id="ebt:EBL_c23910"/>
<proteinExistence type="predicted"/>
<dbReference type="HOGENOM" id="CLU_2013709_0_0_6"/>
<sequence length="123" mass="13370">MNQTMLAGVGIVAALGLAATASLTVFSHGPQFAQVVAAVPITETITTPRKICSTVVANPWQPPAEGDPAARQRCKIVYDKTRQQIGYNVTYRIANQQGKIRMDRNPGSRIPLNKEGQLVLERQ</sequence>
<gene>
    <name evidence="2" type="primary">ycfJ</name>
    <name evidence="2" type="ordered locus">EBL_c23910</name>
</gene>
<dbReference type="RefSeq" id="WP_002440255.1">
    <property type="nucleotide sequence ID" value="NC_017910.1"/>
</dbReference>
<feature type="signal peptide" evidence="1">
    <location>
        <begin position="1"/>
        <end position="21"/>
    </location>
</feature>
<keyword evidence="3" id="KW-1185">Reference proteome</keyword>
<protein>
    <submittedName>
        <fullName evidence="2">Surface antigen domain protein</fullName>
    </submittedName>
</protein>
<dbReference type="STRING" id="630626.EBL_c23910"/>
<accession>I2BAC6</accession>
<feature type="chain" id="PRO_5003656031" evidence="1">
    <location>
        <begin position="22"/>
        <end position="123"/>
    </location>
</feature>
<reference evidence="2 3" key="1">
    <citation type="journal article" date="2012" name="J. Bacteriol.">
        <title>Complete genome sequence of the B12-producing Shimwellia blattae strain DSM 4481, isolated from a cockroach.</title>
        <authorList>
            <person name="Brzuszkiewicz E."/>
            <person name="Waschkowitz T."/>
            <person name="Wiezer A."/>
            <person name="Daniel R."/>
        </authorList>
    </citation>
    <scope>NUCLEOTIDE SEQUENCE [LARGE SCALE GENOMIC DNA]</scope>
    <source>
        <strain evidence="3">ATCC 29907 / DSM 4481 / JCM 1650 / NBRC 105725 / CDC 9005-74</strain>
    </source>
</reference>
<dbReference type="eggNOG" id="COG3134">
    <property type="taxonomic scope" value="Bacteria"/>
</dbReference>
<keyword evidence="1" id="KW-0732">Signal</keyword>
<dbReference type="OrthoDB" id="9132795at2"/>
<dbReference type="Proteomes" id="UP000001955">
    <property type="component" value="Chromosome"/>
</dbReference>
<dbReference type="AlphaFoldDB" id="I2BAC6"/>